<reference evidence="1" key="1">
    <citation type="submission" date="2023-05" db="EMBL/GenBank/DDBJ databases">
        <authorList>
            <person name="Stuckert A."/>
        </authorList>
    </citation>
    <scope>NUCLEOTIDE SEQUENCE</scope>
</reference>
<name>A0ABN9GLK3_9NEOB</name>
<evidence type="ECO:0000313" key="1">
    <source>
        <dbReference type="EMBL" id="CAI9609576.1"/>
    </source>
</evidence>
<dbReference type="EMBL" id="CATNWA010018799">
    <property type="protein sequence ID" value="CAI9609576.1"/>
    <property type="molecule type" value="Genomic_DNA"/>
</dbReference>
<protein>
    <submittedName>
        <fullName evidence="1">Uncharacterized protein</fullName>
    </submittedName>
</protein>
<keyword evidence="2" id="KW-1185">Reference proteome</keyword>
<sequence>MRDTWEPEILLNDRGSNPSFPHEHADPSSFVRRISAEFVVVFCLSVLHRTFHC</sequence>
<dbReference type="Proteomes" id="UP001162483">
    <property type="component" value="Unassembled WGS sequence"/>
</dbReference>
<proteinExistence type="predicted"/>
<accession>A0ABN9GLK3</accession>
<comment type="caution">
    <text evidence="1">The sequence shown here is derived from an EMBL/GenBank/DDBJ whole genome shotgun (WGS) entry which is preliminary data.</text>
</comment>
<evidence type="ECO:0000313" key="2">
    <source>
        <dbReference type="Proteomes" id="UP001162483"/>
    </source>
</evidence>
<gene>
    <name evidence="1" type="ORF">SPARVUS_LOCUS14267996</name>
</gene>
<organism evidence="1 2">
    <name type="scientific">Staurois parvus</name>
    <dbReference type="NCBI Taxonomy" id="386267"/>
    <lineage>
        <taxon>Eukaryota</taxon>
        <taxon>Metazoa</taxon>
        <taxon>Chordata</taxon>
        <taxon>Craniata</taxon>
        <taxon>Vertebrata</taxon>
        <taxon>Euteleostomi</taxon>
        <taxon>Amphibia</taxon>
        <taxon>Batrachia</taxon>
        <taxon>Anura</taxon>
        <taxon>Neobatrachia</taxon>
        <taxon>Ranoidea</taxon>
        <taxon>Ranidae</taxon>
        <taxon>Staurois</taxon>
    </lineage>
</organism>